<feature type="region of interest" description="Disordered" evidence="5">
    <location>
        <begin position="33"/>
        <end position="439"/>
    </location>
</feature>
<feature type="region of interest" description="Disordered" evidence="5">
    <location>
        <begin position="507"/>
        <end position="648"/>
    </location>
</feature>
<feature type="compositionally biased region" description="Polar residues" evidence="5">
    <location>
        <begin position="74"/>
        <end position="84"/>
    </location>
</feature>
<gene>
    <name evidence="7" type="ORF">GWI33_013801</name>
</gene>
<dbReference type="GO" id="GO:0016020">
    <property type="term" value="C:membrane"/>
    <property type="evidence" value="ECO:0007669"/>
    <property type="project" value="UniProtKB-SubCell"/>
</dbReference>
<feature type="compositionally biased region" description="Low complexity" evidence="5">
    <location>
        <begin position="350"/>
        <end position="377"/>
    </location>
</feature>
<feature type="compositionally biased region" description="Basic and acidic residues" evidence="5">
    <location>
        <begin position="583"/>
        <end position="592"/>
    </location>
</feature>
<comment type="caution">
    <text evidence="7">The sequence shown here is derived from an EMBL/GenBank/DDBJ whole genome shotgun (WGS) entry which is preliminary data.</text>
</comment>
<feature type="compositionally biased region" description="Polar residues" evidence="5">
    <location>
        <begin position="238"/>
        <end position="248"/>
    </location>
</feature>
<evidence type="ECO:0000313" key="8">
    <source>
        <dbReference type="Proteomes" id="UP000625711"/>
    </source>
</evidence>
<feature type="compositionally biased region" description="Basic and acidic residues" evidence="5">
    <location>
        <begin position="410"/>
        <end position="419"/>
    </location>
</feature>
<dbReference type="Pfam" id="PF15795">
    <property type="entry name" value="Spec3"/>
    <property type="match status" value="1"/>
</dbReference>
<feature type="compositionally biased region" description="Polar residues" evidence="5">
    <location>
        <begin position="593"/>
        <end position="610"/>
    </location>
</feature>
<sequence length="1091" mass="119837">MRSPEHQSLQRAGKNFEEDLDMHYLAPGAFTVLPTDASRLPDPPPAPPPYKLTSSTRRNKHQSFAIIGEVAFTGTESRNISPTGRVSPFKGHGFNPLGSRHASPVGSPVPPDDPRSPSPNRTSSKIPKPSARPRSRKDAAGAVFGEKVSHIKQKTFNRQLSQSLTNLEPRKVQRRPPPSPRRRARGGPAFKQLSPIMGSSPEPSQSLSSPSRIPVKSKSTPPSRLPSPTRVNVGSKPPSRSSSKTNLHQGKDSVPSTKIPINRYHHIQSKINTNKPKVPPKPPISSSDENGSPRKMLPPRRNSINRTSSRPNLLPKTYMGNKNQNYTSDSSVNNEPVDVNKTKPGKMFGSTVSTKSVSNSTVHNKTISGSKTSSGKTVPKNKRQTETASVPKTNLDDVKPINTEVTSSEIQHEEEHDKTSSNLGSKIDPATSDTDFSDLPASATTVVSSTTNTVAKPLKIDTPTFERSKAVSPMIDGRVLSATSVSHAINKMNDTVLNTKTLIKDSGLHTRITPSPNTATSITPEAPKSENNENKTKNIDNKPPEGQNTDTVTKSKTETDSKHDKDEPINDKSGKTPTVTEIPSKDKQDHTQPSKTDSTKPTLNNNTQPTLPDKKNPEIHGTTTNHNSNLNHSNHQTYNSTKNHSNNHVATIGLGNAKALEMEVQNNMSKLIGSMDSSLGDAPIDKLSANDRIREARTVIAGDVKPIRITVREKASDVDVQSGNVAPHFGISNGVTERPGLLNAIVTPVVHFFRGILNRLPPAQPNTPPPHEPEKQDVPPNKCKRILKSCTKVLTCNRCSCCKRAPKVEEVQEEPQSSGCFKCLKKSKKTQGEQIRINIEDENGVEKKPTCWEKIKCCKKNKVGDNQSCFPIGKRKESWAERRTESIIESDEQNKAKCCSKDGCKNFFRKIFCCCCKKKEEIIPPDTRKESLVSGKKKSLTPTTLPPPEDTKPKIDNSLVEHTSHMKGAIPVLPVCLAWFCCIMNCIGPGTGTILSGLFCLCIGKPRFSQKDGPKPRIGAFIIDVIIGFSQFFTVLFCLVGWGWSIWWGVIMVKVAKKHRKLKQLEHFEEQTTRPAQLPGDRRKDIERGKT</sequence>
<keyword evidence="4 6" id="KW-0472">Membrane</keyword>
<evidence type="ECO:0000256" key="6">
    <source>
        <dbReference type="SAM" id="Phobius"/>
    </source>
</evidence>
<feature type="region of interest" description="Disordered" evidence="5">
    <location>
        <begin position="927"/>
        <end position="952"/>
    </location>
</feature>
<evidence type="ECO:0000256" key="3">
    <source>
        <dbReference type="ARBA" id="ARBA00022989"/>
    </source>
</evidence>
<evidence type="ECO:0000256" key="4">
    <source>
        <dbReference type="ARBA" id="ARBA00023136"/>
    </source>
</evidence>
<protein>
    <recommendedName>
        <fullName evidence="9">Protein stum</fullName>
    </recommendedName>
</protein>
<feature type="compositionally biased region" description="Polar residues" evidence="5">
    <location>
        <begin position="156"/>
        <end position="166"/>
    </location>
</feature>
<dbReference type="InterPro" id="IPR026673">
    <property type="entry name" value="SPEC3/Stum"/>
</dbReference>
<organism evidence="7 8">
    <name type="scientific">Rhynchophorus ferrugineus</name>
    <name type="common">Red palm weevil</name>
    <name type="synonym">Curculio ferrugineus</name>
    <dbReference type="NCBI Taxonomy" id="354439"/>
    <lineage>
        <taxon>Eukaryota</taxon>
        <taxon>Metazoa</taxon>
        <taxon>Ecdysozoa</taxon>
        <taxon>Arthropoda</taxon>
        <taxon>Hexapoda</taxon>
        <taxon>Insecta</taxon>
        <taxon>Pterygota</taxon>
        <taxon>Neoptera</taxon>
        <taxon>Endopterygota</taxon>
        <taxon>Coleoptera</taxon>
        <taxon>Polyphaga</taxon>
        <taxon>Cucujiformia</taxon>
        <taxon>Curculionidae</taxon>
        <taxon>Dryophthorinae</taxon>
        <taxon>Rhynchophorus</taxon>
    </lineage>
</organism>
<dbReference type="EMBL" id="JAACXV010013394">
    <property type="protein sequence ID" value="KAF7273493.1"/>
    <property type="molecule type" value="Genomic_DNA"/>
</dbReference>
<feature type="transmembrane region" description="Helical" evidence="6">
    <location>
        <begin position="1039"/>
        <end position="1056"/>
    </location>
</feature>
<dbReference type="GO" id="GO:0019230">
    <property type="term" value="P:proprioception"/>
    <property type="evidence" value="ECO:0007669"/>
    <property type="project" value="TreeGrafter"/>
</dbReference>
<feature type="compositionally biased region" description="Basic and acidic residues" evidence="5">
    <location>
        <begin position="527"/>
        <end position="543"/>
    </location>
</feature>
<feature type="compositionally biased region" description="Low complexity" evidence="5">
    <location>
        <begin position="199"/>
        <end position="230"/>
    </location>
</feature>
<feature type="compositionally biased region" description="Basic and acidic residues" evidence="5">
    <location>
        <begin position="553"/>
        <end position="574"/>
    </location>
</feature>
<feature type="compositionally biased region" description="Pro residues" evidence="5">
    <location>
        <begin position="41"/>
        <end position="50"/>
    </location>
</feature>
<feature type="compositionally biased region" description="Low complexity" evidence="5">
    <location>
        <begin position="622"/>
        <end position="635"/>
    </location>
</feature>
<accession>A0A834M7H6</accession>
<dbReference type="PANTHER" id="PTHR21676">
    <property type="entry name" value="PROTEIN STUM"/>
    <property type="match status" value="1"/>
</dbReference>
<dbReference type="PANTHER" id="PTHR21676:SF6">
    <property type="entry name" value="PROTEIN STUM"/>
    <property type="match status" value="1"/>
</dbReference>
<keyword evidence="3 6" id="KW-1133">Transmembrane helix</keyword>
<feature type="region of interest" description="Disordered" evidence="5">
    <location>
        <begin position="761"/>
        <end position="780"/>
    </location>
</feature>
<feature type="compositionally biased region" description="Polar residues" evidence="5">
    <location>
        <begin position="320"/>
        <end position="334"/>
    </location>
</feature>
<dbReference type="GO" id="GO:0050954">
    <property type="term" value="P:sensory perception of mechanical stimulus"/>
    <property type="evidence" value="ECO:0007669"/>
    <property type="project" value="TreeGrafter"/>
</dbReference>
<feature type="compositionally biased region" description="Basic and acidic residues" evidence="5">
    <location>
        <begin position="1080"/>
        <end position="1091"/>
    </location>
</feature>
<dbReference type="OrthoDB" id="361532at2759"/>
<feature type="compositionally biased region" description="Polar residues" evidence="5">
    <location>
        <begin position="302"/>
        <end position="311"/>
    </location>
</feature>
<dbReference type="AlphaFoldDB" id="A0A834M7H6"/>
<evidence type="ECO:0008006" key="9">
    <source>
        <dbReference type="Google" id="ProtNLM"/>
    </source>
</evidence>
<feature type="compositionally biased region" description="Polar residues" evidence="5">
    <location>
        <begin position="636"/>
        <end position="648"/>
    </location>
</feature>
<dbReference type="GO" id="GO:0071683">
    <property type="term" value="C:sensory dendrite"/>
    <property type="evidence" value="ECO:0007669"/>
    <property type="project" value="TreeGrafter"/>
</dbReference>
<keyword evidence="2 6" id="KW-0812">Transmembrane</keyword>
<comment type="subcellular location">
    <subcellularLocation>
        <location evidence="1">Membrane</location>
        <topology evidence="1">Multi-pass membrane protein</topology>
    </subcellularLocation>
</comment>
<evidence type="ECO:0000313" key="7">
    <source>
        <dbReference type="EMBL" id="KAF7273493.1"/>
    </source>
</evidence>
<name>A0A834M7H6_RHYFE</name>
<feature type="compositionally biased region" description="Polar residues" evidence="5">
    <location>
        <begin position="512"/>
        <end position="523"/>
    </location>
</feature>
<dbReference type="GO" id="GO:0042330">
    <property type="term" value="P:taxis"/>
    <property type="evidence" value="ECO:0007669"/>
    <property type="project" value="TreeGrafter"/>
</dbReference>
<feature type="region of interest" description="Disordered" evidence="5">
    <location>
        <begin position="1071"/>
        <end position="1091"/>
    </location>
</feature>
<evidence type="ECO:0000256" key="1">
    <source>
        <dbReference type="ARBA" id="ARBA00004141"/>
    </source>
</evidence>
<proteinExistence type="predicted"/>
<evidence type="ECO:0000256" key="5">
    <source>
        <dbReference type="SAM" id="MobiDB-lite"/>
    </source>
</evidence>
<keyword evidence="8" id="KW-1185">Reference proteome</keyword>
<reference evidence="7" key="1">
    <citation type="submission" date="2020-08" db="EMBL/GenBank/DDBJ databases">
        <title>Genome sequencing and assembly of the red palm weevil Rhynchophorus ferrugineus.</title>
        <authorList>
            <person name="Dias G.B."/>
            <person name="Bergman C.M."/>
            <person name="Manee M."/>
        </authorList>
    </citation>
    <scope>NUCLEOTIDE SEQUENCE</scope>
    <source>
        <strain evidence="7">AA-2017</strain>
        <tissue evidence="7">Whole larva</tissue>
    </source>
</reference>
<dbReference type="Proteomes" id="UP000625711">
    <property type="component" value="Unassembled WGS sequence"/>
</dbReference>
<evidence type="ECO:0000256" key="2">
    <source>
        <dbReference type="ARBA" id="ARBA00022692"/>
    </source>
</evidence>